<accession>A0A1I0Y9J8</accession>
<evidence type="ECO:0000256" key="1">
    <source>
        <dbReference type="SAM" id="Phobius"/>
    </source>
</evidence>
<name>A0A1I0Y9J8_9FIRM</name>
<keyword evidence="1" id="KW-0812">Transmembrane</keyword>
<dbReference type="STRING" id="1120918.SAMN05216249_10943"/>
<dbReference type="RefSeq" id="WP_092872227.1">
    <property type="nucleotide sequence ID" value="NZ_FOJY01000009.1"/>
</dbReference>
<keyword evidence="1" id="KW-1133">Transmembrane helix</keyword>
<reference evidence="2 3" key="1">
    <citation type="submission" date="2016-10" db="EMBL/GenBank/DDBJ databases">
        <authorList>
            <person name="de Groot N.N."/>
        </authorList>
    </citation>
    <scope>NUCLEOTIDE SEQUENCE [LARGE SCALE GENOMIC DNA]</scope>
    <source>
        <strain evidence="2 3">DSM 5522</strain>
    </source>
</reference>
<keyword evidence="3" id="KW-1185">Reference proteome</keyword>
<dbReference type="Proteomes" id="UP000198838">
    <property type="component" value="Unassembled WGS sequence"/>
</dbReference>
<protein>
    <recommendedName>
        <fullName evidence="4">TadE-like protein</fullName>
    </recommendedName>
</protein>
<keyword evidence="1" id="KW-0472">Membrane</keyword>
<organism evidence="2 3">
    <name type="scientific">Acetitomaculum ruminis DSM 5522</name>
    <dbReference type="NCBI Taxonomy" id="1120918"/>
    <lineage>
        <taxon>Bacteria</taxon>
        <taxon>Bacillati</taxon>
        <taxon>Bacillota</taxon>
        <taxon>Clostridia</taxon>
        <taxon>Lachnospirales</taxon>
        <taxon>Lachnospiraceae</taxon>
        <taxon>Acetitomaculum</taxon>
    </lineage>
</organism>
<feature type="transmembrane region" description="Helical" evidence="1">
    <location>
        <begin position="20"/>
        <end position="42"/>
    </location>
</feature>
<dbReference type="AlphaFoldDB" id="A0A1I0Y9J8"/>
<sequence>MKKIKEKTKKYEKGSVIIEAVFLIPLILIAIISMLYLSFFVYNRAVTKAVLSEKLVLCNYGLDLNSSKLKNEIEEELTNKLVFMDNYELNTKVGKLSANVEFSGSMKIPFRKIQGLQMEFLKYKCQRKIVILRPVKFIWAIS</sequence>
<evidence type="ECO:0008006" key="4">
    <source>
        <dbReference type="Google" id="ProtNLM"/>
    </source>
</evidence>
<gene>
    <name evidence="2" type="ORF">SAMN05216249_10943</name>
</gene>
<evidence type="ECO:0000313" key="3">
    <source>
        <dbReference type="Proteomes" id="UP000198838"/>
    </source>
</evidence>
<evidence type="ECO:0000313" key="2">
    <source>
        <dbReference type="EMBL" id="SFB09882.1"/>
    </source>
</evidence>
<proteinExistence type="predicted"/>
<dbReference type="EMBL" id="FOJY01000009">
    <property type="protein sequence ID" value="SFB09882.1"/>
    <property type="molecule type" value="Genomic_DNA"/>
</dbReference>